<protein>
    <submittedName>
        <fullName evidence="1">Uncharacterized protein</fullName>
    </submittedName>
</protein>
<evidence type="ECO:0000313" key="1">
    <source>
        <dbReference type="EMBL" id="CAE8589452.1"/>
    </source>
</evidence>
<name>A0A813DSE2_POLGL</name>
<proteinExistence type="predicted"/>
<gene>
    <name evidence="1" type="ORF">PGLA1383_LOCUS8213</name>
</gene>
<comment type="caution">
    <text evidence="1">The sequence shown here is derived from an EMBL/GenBank/DDBJ whole genome shotgun (WGS) entry which is preliminary data.</text>
</comment>
<dbReference type="EMBL" id="CAJNNV010003702">
    <property type="protein sequence ID" value="CAE8589452.1"/>
    <property type="molecule type" value="Genomic_DNA"/>
</dbReference>
<keyword evidence="2" id="KW-1185">Reference proteome</keyword>
<reference evidence="1" key="1">
    <citation type="submission" date="2021-02" db="EMBL/GenBank/DDBJ databases">
        <authorList>
            <person name="Dougan E. K."/>
            <person name="Rhodes N."/>
            <person name="Thang M."/>
            <person name="Chan C."/>
        </authorList>
    </citation>
    <scope>NUCLEOTIDE SEQUENCE</scope>
</reference>
<sequence>MAKALAMAGPVVNGRRCKASLLWVLLYADNIVPHAETSQDQQFGHDAIAAWACRWRFAFRAGPEKNAVMAVIGRVAHQAQPYCATWDGTTSKQVWLACLRAFAAGLGSVSALKSLLWLSCTLTRNDSWAPWAAASLAAAGVLDHCAWGVGLGTPIATGQRWTRRAAVSALSISFQQRFTAASAEIDSLVFKFHSSLRLCCVFPCTTAACRRQTPDAREWGLARCGHHSFCDGRIARHQSYHCQGLLCDCDDGTLEHALNRCPATEDVRSTWRRRVGVGSGYSDGSAAMAWVLDLGSLHNSGPTCAAHVALVSTVSRRGSLSLS</sequence>
<evidence type="ECO:0000313" key="2">
    <source>
        <dbReference type="Proteomes" id="UP000654075"/>
    </source>
</evidence>
<dbReference type="Proteomes" id="UP000654075">
    <property type="component" value="Unassembled WGS sequence"/>
</dbReference>
<accession>A0A813DSE2</accession>
<dbReference type="AlphaFoldDB" id="A0A813DSE2"/>
<organism evidence="1 2">
    <name type="scientific">Polarella glacialis</name>
    <name type="common">Dinoflagellate</name>
    <dbReference type="NCBI Taxonomy" id="89957"/>
    <lineage>
        <taxon>Eukaryota</taxon>
        <taxon>Sar</taxon>
        <taxon>Alveolata</taxon>
        <taxon>Dinophyceae</taxon>
        <taxon>Suessiales</taxon>
        <taxon>Suessiaceae</taxon>
        <taxon>Polarella</taxon>
    </lineage>
</organism>